<dbReference type="GO" id="GO:0005524">
    <property type="term" value="F:ATP binding"/>
    <property type="evidence" value="ECO:0007669"/>
    <property type="project" value="UniProtKB-KW"/>
</dbReference>
<sequence>MASAISVRALTKKFGDVLALDGLALTVQSGEVHGLLGPGGSGKTTTIRILLGLLRPGGGTARVLGQDPWRNSASLHRRVAYVPGEVALWPGLTGGQAIDVLGRLRGGLDPARCRSLIERFELDPTRKGRTYSKGDRQKIALVAALAADSELLVLDEPTSGLDPMLAAVFRECVAEFAAGGGTVLLSSHSLAEIDTLCSAVTIIRAGRTVQAGKLSDLRGCHRTTVTATTRIRPHPIGNVPGVHNLRGGDDRHTVTFDVDPEQLDPVLTTLTGLGIVSIVANPPTLEDVLRRENRGEAKVLAGGQSR</sequence>
<dbReference type="CDD" id="cd03230">
    <property type="entry name" value="ABC_DR_subfamily_A"/>
    <property type="match status" value="1"/>
</dbReference>
<dbReference type="InterPro" id="IPR050763">
    <property type="entry name" value="ABC_transporter_ATP-binding"/>
</dbReference>
<dbReference type="GO" id="GO:0046677">
    <property type="term" value="P:response to antibiotic"/>
    <property type="evidence" value="ECO:0007669"/>
    <property type="project" value="UniProtKB-KW"/>
</dbReference>
<evidence type="ECO:0000259" key="7">
    <source>
        <dbReference type="PROSITE" id="PS50893"/>
    </source>
</evidence>
<protein>
    <submittedName>
        <fullName evidence="8">ABC transporter ATP-binding protein</fullName>
    </submittedName>
</protein>
<comment type="subcellular location">
    <subcellularLocation>
        <location evidence="1">Cell membrane</location>
        <topology evidence="1">Peripheral membrane protein</topology>
    </subcellularLocation>
</comment>
<reference evidence="8" key="1">
    <citation type="submission" date="2023-10" db="EMBL/GenBank/DDBJ databases">
        <title>Development of a sustainable strategy for remediation of hydrocarbon-contaminated territories based on the waste exchange concept.</title>
        <authorList>
            <person name="Krivoruchko A."/>
        </authorList>
    </citation>
    <scope>NUCLEOTIDE SEQUENCE</scope>
    <source>
        <strain evidence="8">IEGM 68</strain>
    </source>
</reference>
<keyword evidence="4" id="KW-0547">Nucleotide-binding</keyword>
<comment type="caution">
    <text evidence="8">The sequence shown here is derived from an EMBL/GenBank/DDBJ whole genome shotgun (WGS) entry which is preliminary data.</text>
</comment>
<feature type="domain" description="ABC transporter" evidence="7">
    <location>
        <begin position="5"/>
        <end position="230"/>
    </location>
</feature>
<dbReference type="AlphaFoldDB" id="A0AAE5A630"/>
<accession>A0AAE5A630</accession>
<dbReference type="PROSITE" id="PS00211">
    <property type="entry name" value="ABC_TRANSPORTER_1"/>
    <property type="match status" value="1"/>
</dbReference>
<proteinExistence type="inferred from homology"/>
<dbReference type="PANTHER" id="PTHR42711">
    <property type="entry name" value="ABC TRANSPORTER ATP-BINDING PROTEIN"/>
    <property type="match status" value="1"/>
</dbReference>
<evidence type="ECO:0000256" key="1">
    <source>
        <dbReference type="ARBA" id="ARBA00004202"/>
    </source>
</evidence>
<gene>
    <name evidence="8" type="ORF">R4315_09325</name>
</gene>
<dbReference type="Pfam" id="PF00005">
    <property type="entry name" value="ABC_tran"/>
    <property type="match status" value="1"/>
</dbReference>
<keyword evidence="6" id="KW-0046">Antibiotic resistance</keyword>
<evidence type="ECO:0000256" key="6">
    <source>
        <dbReference type="ARBA" id="ARBA00023251"/>
    </source>
</evidence>
<dbReference type="InterPro" id="IPR017871">
    <property type="entry name" value="ABC_transporter-like_CS"/>
</dbReference>
<keyword evidence="5 8" id="KW-0067">ATP-binding</keyword>
<evidence type="ECO:0000256" key="2">
    <source>
        <dbReference type="ARBA" id="ARBA00005417"/>
    </source>
</evidence>
<dbReference type="Gene3D" id="3.40.50.300">
    <property type="entry name" value="P-loop containing nucleotide triphosphate hydrolases"/>
    <property type="match status" value="1"/>
</dbReference>
<evidence type="ECO:0000313" key="8">
    <source>
        <dbReference type="EMBL" id="MDV7264743.1"/>
    </source>
</evidence>
<dbReference type="GO" id="GO:0005886">
    <property type="term" value="C:plasma membrane"/>
    <property type="evidence" value="ECO:0007669"/>
    <property type="project" value="UniProtKB-SubCell"/>
</dbReference>
<keyword evidence="3" id="KW-0813">Transport</keyword>
<dbReference type="InterPro" id="IPR003593">
    <property type="entry name" value="AAA+_ATPase"/>
</dbReference>
<dbReference type="PANTHER" id="PTHR42711:SF5">
    <property type="entry name" value="ABC TRANSPORTER ATP-BINDING PROTEIN NATA"/>
    <property type="match status" value="1"/>
</dbReference>
<dbReference type="InterPro" id="IPR027417">
    <property type="entry name" value="P-loop_NTPase"/>
</dbReference>
<dbReference type="InterPro" id="IPR003439">
    <property type="entry name" value="ABC_transporter-like_ATP-bd"/>
</dbReference>
<dbReference type="SMART" id="SM00382">
    <property type="entry name" value="AAA"/>
    <property type="match status" value="1"/>
</dbReference>
<evidence type="ECO:0000256" key="5">
    <source>
        <dbReference type="ARBA" id="ARBA00022840"/>
    </source>
</evidence>
<dbReference type="EMBL" id="JAWLUP010000015">
    <property type="protein sequence ID" value="MDV7264743.1"/>
    <property type="molecule type" value="Genomic_DNA"/>
</dbReference>
<comment type="similarity">
    <text evidence="2">Belongs to the ABC transporter superfamily.</text>
</comment>
<evidence type="ECO:0000256" key="3">
    <source>
        <dbReference type="ARBA" id="ARBA00022448"/>
    </source>
</evidence>
<dbReference type="RefSeq" id="WP_317746395.1">
    <property type="nucleotide sequence ID" value="NZ_JAWLUP010000015.1"/>
</dbReference>
<evidence type="ECO:0000256" key="4">
    <source>
        <dbReference type="ARBA" id="ARBA00022741"/>
    </source>
</evidence>
<evidence type="ECO:0000313" key="9">
    <source>
        <dbReference type="Proteomes" id="UP001185863"/>
    </source>
</evidence>
<dbReference type="SUPFAM" id="SSF52540">
    <property type="entry name" value="P-loop containing nucleoside triphosphate hydrolases"/>
    <property type="match status" value="1"/>
</dbReference>
<dbReference type="GO" id="GO:0016887">
    <property type="term" value="F:ATP hydrolysis activity"/>
    <property type="evidence" value="ECO:0007669"/>
    <property type="project" value="InterPro"/>
</dbReference>
<dbReference type="Proteomes" id="UP001185863">
    <property type="component" value="Unassembled WGS sequence"/>
</dbReference>
<organism evidence="8 9">
    <name type="scientific">Rhodococcus oxybenzonivorans</name>
    <dbReference type="NCBI Taxonomy" id="1990687"/>
    <lineage>
        <taxon>Bacteria</taxon>
        <taxon>Bacillati</taxon>
        <taxon>Actinomycetota</taxon>
        <taxon>Actinomycetes</taxon>
        <taxon>Mycobacteriales</taxon>
        <taxon>Nocardiaceae</taxon>
        <taxon>Rhodococcus</taxon>
    </lineage>
</organism>
<dbReference type="PROSITE" id="PS50893">
    <property type="entry name" value="ABC_TRANSPORTER_2"/>
    <property type="match status" value="1"/>
</dbReference>
<name>A0AAE5A630_9NOCA</name>